<dbReference type="Proteomes" id="UP000887116">
    <property type="component" value="Unassembled WGS sequence"/>
</dbReference>
<dbReference type="Pfam" id="PF20700">
    <property type="entry name" value="Mutator"/>
    <property type="match status" value="1"/>
</dbReference>
<keyword evidence="3" id="KW-1185">Reference proteome</keyword>
<name>A0A8X6G6U9_TRICU</name>
<protein>
    <recommendedName>
        <fullName evidence="1">Mutator-like transposase domain-containing protein</fullName>
    </recommendedName>
</protein>
<organism evidence="2 3">
    <name type="scientific">Trichonephila clavata</name>
    <name type="common">Joro spider</name>
    <name type="synonym">Nephila clavata</name>
    <dbReference type="NCBI Taxonomy" id="2740835"/>
    <lineage>
        <taxon>Eukaryota</taxon>
        <taxon>Metazoa</taxon>
        <taxon>Ecdysozoa</taxon>
        <taxon>Arthropoda</taxon>
        <taxon>Chelicerata</taxon>
        <taxon>Arachnida</taxon>
        <taxon>Araneae</taxon>
        <taxon>Araneomorphae</taxon>
        <taxon>Entelegynae</taxon>
        <taxon>Araneoidea</taxon>
        <taxon>Nephilidae</taxon>
        <taxon>Trichonephila</taxon>
    </lineage>
</organism>
<proteinExistence type="predicted"/>
<reference evidence="2" key="1">
    <citation type="submission" date="2020-07" db="EMBL/GenBank/DDBJ databases">
        <title>Multicomponent nature underlies the extraordinary mechanical properties of spider dragline silk.</title>
        <authorList>
            <person name="Kono N."/>
            <person name="Nakamura H."/>
            <person name="Mori M."/>
            <person name="Yoshida Y."/>
            <person name="Ohtoshi R."/>
            <person name="Malay A.D."/>
            <person name="Moran D.A.P."/>
            <person name="Tomita M."/>
            <person name="Numata K."/>
            <person name="Arakawa K."/>
        </authorList>
    </citation>
    <scope>NUCLEOTIDE SEQUENCE</scope>
</reference>
<dbReference type="AlphaFoldDB" id="A0A8X6G6U9"/>
<dbReference type="InterPro" id="IPR049012">
    <property type="entry name" value="Mutator_transp_dom"/>
</dbReference>
<evidence type="ECO:0000313" key="3">
    <source>
        <dbReference type="Proteomes" id="UP000887116"/>
    </source>
</evidence>
<gene>
    <name evidence="2" type="primary">AVEN_271635_1</name>
    <name evidence="2" type="ORF">TNCT_268041</name>
</gene>
<sequence>MSNDIPTDDQSSANIVIDISIISEFLKSIARCKYCNKCDSIIITEDARSRRGLCVSLILQCIFCGEAFSSMLSNSTNGVYNINVRLTYGLRCIGKGSSSAKAFCAVMDLPPTPAKFQSYNGILLDSHRKVSDASVRKAVEETLEMNECNRDITAAFDG</sequence>
<comment type="caution">
    <text evidence="2">The sequence shown here is derived from an EMBL/GenBank/DDBJ whole genome shotgun (WGS) entry which is preliminary data.</text>
</comment>
<feature type="domain" description="Mutator-like transposase" evidence="1">
    <location>
        <begin position="15"/>
        <end position="149"/>
    </location>
</feature>
<evidence type="ECO:0000259" key="1">
    <source>
        <dbReference type="Pfam" id="PF20700"/>
    </source>
</evidence>
<accession>A0A8X6G6U9</accession>
<dbReference type="OrthoDB" id="6429968at2759"/>
<dbReference type="EMBL" id="BMAO01024695">
    <property type="protein sequence ID" value="GFQ97047.1"/>
    <property type="molecule type" value="Genomic_DNA"/>
</dbReference>
<evidence type="ECO:0000313" key="2">
    <source>
        <dbReference type="EMBL" id="GFQ97047.1"/>
    </source>
</evidence>